<evidence type="ECO:0000313" key="3">
    <source>
        <dbReference type="EMBL" id="CAJ0965425.1"/>
    </source>
</evidence>
<evidence type="ECO:0000313" key="4">
    <source>
        <dbReference type="Proteomes" id="UP001176940"/>
    </source>
</evidence>
<dbReference type="InterPro" id="IPR014756">
    <property type="entry name" value="Ig_E-set"/>
</dbReference>
<accession>A0ABN9MMC5</accession>
<keyword evidence="4" id="KW-1185">Reference proteome</keyword>
<dbReference type="PANTHER" id="PTHR16165">
    <property type="entry name" value="NXPE FAMILY MEMBER"/>
    <property type="match status" value="1"/>
</dbReference>
<evidence type="ECO:0000259" key="2">
    <source>
        <dbReference type="Pfam" id="PF24536"/>
    </source>
</evidence>
<dbReference type="SUPFAM" id="SSF81296">
    <property type="entry name" value="E set domains"/>
    <property type="match status" value="1"/>
</dbReference>
<gene>
    <name evidence="3" type="ORF">RIMI_LOCUS20292012</name>
</gene>
<dbReference type="PANTHER" id="PTHR16165:SF23">
    <property type="entry name" value="NEUREXOPHILIN AND PC-ESTERASE DOMAIN FAMILY, MEMBER 5"/>
    <property type="match status" value="1"/>
</dbReference>
<organism evidence="3 4">
    <name type="scientific">Ranitomeya imitator</name>
    <name type="common">mimic poison frog</name>
    <dbReference type="NCBI Taxonomy" id="111125"/>
    <lineage>
        <taxon>Eukaryota</taxon>
        <taxon>Metazoa</taxon>
        <taxon>Chordata</taxon>
        <taxon>Craniata</taxon>
        <taxon>Vertebrata</taxon>
        <taxon>Euteleostomi</taxon>
        <taxon>Amphibia</taxon>
        <taxon>Batrachia</taxon>
        <taxon>Anura</taxon>
        <taxon>Neobatrachia</taxon>
        <taxon>Hyloidea</taxon>
        <taxon>Dendrobatidae</taxon>
        <taxon>Dendrobatinae</taxon>
        <taxon>Ranitomeya</taxon>
    </lineage>
</organism>
<dbReference type="InterPro" id="IPR057106">
    <property type="entry name" value="NXPE4_C"/>
</dbReference>
<proteinExistence type="inferred from homology"/>
<evidence type="ECO:0000256" key="1">
    <source>
        <dbReference type="ARBA" id="ARBA00005431"/>
    </source>
</evidence>
<name>A0ABN9MMC5_9NEOB</name>
<dbReference type="InterPro" id="IPR026845">
    <property type="entry name" value="NXPH/NXPE"/>
</dbReference>
<dbReference type="Gene3D" id="2.60.40.10">
    <property type="entry name" value="Immunoglobulins"/>
    <property type="match status" value="1"/>
</dbReference>
<reference evidence="3" key="1">
    <citation type="submission" date="2023-07" db="EMBL/GenBank/DDBJ databases">
        <authorList>
            <person name="Stuckert A."/>
        </authorList>
    </citation>
    <scope>NUCLEOTIDE SEQUENCE</scope>
</reference>
<dbReference type="InterPro" id="IPR013783">
    <property type="entry name" value="Ig-like_fold"/>
</dbReference>
<dbReference type="Pfam" id="PF06312">
    <property type="entry name" value="Neurexophilin"/>
    <property type="match status" value="1"/>
</dbReference>
<protein>
    <recommendedName>
        <fullName evidence="2">NXPE C-terminal domain-containing protein</fullName>
    </recommendedName>
</protein>
<dbReference type="EMBL" id="CAUEEQ010067444">
    <property type="protein sequence ID" value="CAJ0965425.1"/>
    <property type="molecule type" value="Genomic_DNA"/>
</dbReference>
<comment type="similarity">
    <text evidence="1">Belongs to the NXPE family.</text>
</comment>
<sequence length="344" mass="38862">MNIFQARCQTASKMSLYTAQGLTASPDPDHDELQRLMRLIEWPEAPNGIDFMSSTSPKTTYYEFLHPQETYQVGDQITVLIFALDHYGRPKTYGGDYFQAKLHSLKLKAGVTGAVTDHRNGSYSATFLLLWPGDAEVYIALVHSSEAISILRKKRRSRPDKIHYHGYFSHNGSSAMVECNVLPPGPDVCTYRDSRQSNEEWFCTRPEGFPCSAYREHSAGDRSPILNANEQLFLHSKSAKGNKCTAHAATTLSLFGSQFSPAATCPSRDLVGHRSDDFLNSYKIERTSPDLQHGRVWQSRVCRNRLFPTPSNVTSCLKGKVIYMLGDSTLRQWWEYLVNFVPCE</sequence>
<comment type="caution">
    <text evidence="3">The sequence shown here is derived from an EMBL/GenBank/DDBJ whole genome shotgun (WGS) entry which is preliminary data.</text>
</comment>
<feature type="domain" description="NXPE C-terminal" evidence="2">
    <location>
        <begin position="297"/>
        <end position="342"/>
    </location>
</feature>
<dbReference type="Proteomes" id="UP001176940">
    <property type="component" value="Unassembled WGS sequence"/>
</dbReference>
<dbReference type="Pfam" id="PF24536">
    <property type="entry name" value="NXPE4_C"/>
    <property type="match status" value="1"/>
</dbReference>